<comment type="similarity">
    <text evidence="1">Belongs to the TRAP family.</text>
</comment>
<evidence type="ECO:0000259" key="4">
    <source>
        <dbReference type="PROSITE" id="PS51725"/>
    </source>
</evidence>
<comment type="caution">
    <text evidence="5">The sequence shown here is derived from an EMBL/GenBank/DDBJ whole genome shotgun (WGS) entry which is preliminary data.</text>
</comment>
<accession>A0A9X4LAX9</accession>
<gene>
    <name evidence="5" type="ORF">M4L21_08885</name>
</gene>
<dbReference type="Proteomes" id="UP001152302">
    <property type="component" value="Unassembled WGS sequence"/>
</dbReference>
<dbReference type="EMBL" id="JAMBPX010000005">
    <property type="protein sequence ID" value="MDG0859434.1"/>
    <property type="molecule type" value="Genomic_DNA"/>
</dbReference>
<evidence type="ECO:0000313" key="5">
    <source>
        <dbReference type="EMBL" id="MDG0859434.1"/>
    </source>
</evidence>
<protein>
    <recommendedName>
        <fullName evidence="2">Signal transduction protein TRAP</fullName>
    </recommendedName>
    <alternativeName>
        <fullName evidence="3">Target of RNAIII-activating protein</fullName>
    </alternativeName>
</protein>
<dbReference type="AlphaFoldDB" id="A0A9X4LAX9"/>
<dbReference type="SUPFAM" id="SSF54909">
    <property type="entry name" value="Dimeric alpha+beta barrel"/>
    <property type="match status" value="1"/>
</dbReference>
<evidence type="ECO:0000256" key="2">
    <source>
        <dbReference type="ARBA" id="ARBA00018486"/>
    </source>
</evidence>
<reference evidence="5" key="1">
    <citation type="submission" date="2022-05" db="EMBL/GenBank/DDBJ databases">
        <title>Comparative genomics of Staphylococcus equorum isolates.</title>
        <authorList>
            <person name="Luelf R.H."/>
        </authorList>
    </citation>
    <scope>NUCLEOTIDE SEQUENCE</scope>
    <source>
        <strain evidence="5">TMW 2.2343</strain>
    </source>
</reference>
<dbReference type="RefSeq" id="WP_277581177.1">
    <property type="nucleotide sequence ID" value="NZ_JAMBPV010000003.1"/>
</dbReference>
<feature type="domain" description="ABM" evidence="4">
    <location>
        <begin position="2"/>
        <end position="93"/>
    </location>
</feature>
<evidence type="ECO:0000313" key="6">
    <source>
        <dbReference type="Proteomes" id="UP001152302"/>
    </source>
</evidence>
<dbReference type="InterPro" id="IPR011008">
    <property type="entry name" value="Dimeric_a/b-barrel"/>
</dbReference>
<evidence type="ECO:0000256" key="1">
    <source>
        <dbReference type="ARBA" id="ARBA00009267"/>
    </source>
</evidence>
<dbReference type="Pfam" id="PF03992">
    <property type="entry name" value="ABM"/>
    <property type="match status" value="1"/>
</dbReference>
<dbReference type="Gene3D" id="3.30.70.100">
    <property type="match status" value="1"/>
</dbReference>
<dbReference type="GO" id="GO:0004497">
    <property type="term" value="F:monooxygenase activity"/>
    <property type="evidence" value="ECO:0007669"/>
    <property type="project" value="UniProtKB-KW"/>
</dbReference>
<organism evidence="5 6">
    <name type="scientific">Staphylococcus equorum</name>
    <dbReference type="NCBI Taxonomy" id="246432"/>
    <lineage>
        <taxon>Bacteria</taxon>
        <taxon>Bacillati</taxon>
        <taxon>Bacillota</taxon>
        <taxon>Bacilli</taxon>
        <taxon>Bacillales</taxon>
        <taxon>Staphylococcaceae</taxon>
        <taxon>Staphylococcus</taxon>
    </lineage>
</organism>
<dbReference type="PROSITE" id="PS51725">
    <property type="entry name" value="ABM"/>
    <property type="match status" value="1"/>
</dbReference>
<proteinExistence type="inferred from homology"/>
<dbReference type="InterPro" id="IPR007138">
    <property type="entry name" value="ABM_dom"/>
</dbReference>
<keyword evidence="5" id="KW-0503">Monooxygenase</keyword>
<keyword evidence="5" id="KW-0560">Oxidoreductase</keyword>
<sequence>MFIAQANFTANIEDRAILDNKVSHAKDDFSGYDGLIDVEIWKNETKSKISYSIVSKWNEKKDFQAWVSRPAHVEEHKNMRKEEKENSKPTSIEKQLKQFELLDI</sequence>
<name>A0A9X4LAX9_9STAP</name>
<evidence type="ECO:0000256" key="3">
    <source>
        <dbReference type="ARBA" id="ARBA00032861"/>
    </source>
</evidence>